<accession>A0A5D8QF70</accession>
<keyword evidence="3" id="KW-1185">Reference proteome</keyword>
<evidence type="ECO:0000259" key="1">
    <source>
        <dbReference type="Pfam" id="PF26154"/>
    </source>
</evidence>
<reference evidence="2 3" key="1">
    <citation type="submission" date="2019-08" db="EMBL/GenBank/DDBJ databases">
        <title>Calorimonas adulescens gen. nov., sp. nov., an anaerobic thermophilic bacterium from Sakhalin hot spring.</title>
        <authorList>
            <person name="Khomyakova M.A."/>
            <person name="Merkel A.Y."/>
            <person name="Novikov A."/>
            <person name="Bonch-Osmolovskaya E.A."/>
            <person name="Slobodkin A.I."/>
        </authorList>
    </citation>
    <scope>NUCLEOTIDE SEQUENCE [LARGE SCALE GENOMIC DNA]</scope>
    <source>
        <strain evidence="2 3">A05MB</strain>
    </source>
</reference>
<comment type="caution">
    <text evidence="2">The sequence shown here is derived from an EMBL/GenBank/DDBJ whole genome shotgun (WGS) entry which is preliminary data.</text>
</comment>
<dbReference type="RefSeq" id="WP_149545190.1">
    <property type="nucleotide sequence ID" value="NZ_VTPS01000008.1"/>
</dbReference>
<dbReference type="InterPro" id="IPR058355">
    <property type="entry name" value="DUF8042"/>
</dbReference>
<evidence type="ECO:0000313" key="3">
    <source>
        <dbReference type="Proteomes" id="UP000322976"/>
    </source>
</evidence>
<evidence type="ECO:0000313" key="2">
    <source>
        <dbReference type="EMBL" id="TZE82173.1"/>
    </source>
</evidence>
<protein>
    <recommendedName>
        <fullName evidence="1">DUF8042 domain-containing protein</fullName>
    </recommendedName>
</protein>
<proteinExistence type="predicted"/>
<name>A0A5D8QF70_9THEO</name>
<dbReference type="AlphaFoldDB" id="A0A5D8QF70"/>
<dbReference type="EMBL" id="VTPS01000008">
    <property type="protein sequence ID" value="TZE82173.1"/>
    <property type="molecule type" value="Genomic_DNA"/>
</dbReference>
<dbReference type="Proteomes" id="UP000322976">
    <property type="component" value="Unassembled WGS sequence"/>
</dbReference>
<gene>
    <name evidence="2" type="ORF">FWJ32_06695</name>
</gene>
<dbReference type="Pfam" id="PF26154">
    <property type="entry name" value="DUF8042"/>
    <property type="match status" value="1"/>
</dbReference>
<organism evidence="2 3">
    <name type="scientific">Calorimonas adulescens</name>
    <dbReference type="NCBI Taxonomy" id="2606906"/>
    <lineage>
        <taxon>Bacteria</taxon>
        <taxon>Bacillati</taxon>
        <taxon>Bacillota</taxon>
        <taxon>Clostridia</taxon>
        <taxon>Thermoanaerobacterales</taxon>
        <taxon>Thermoanaerobacteraceae</taxon>
        <taxon>Calorimonas</taxon>
    </lineage>
</organism>
<sequence>MTDNLLEDTFKELISYLPKLISGIDSCIDSFRNGDINHGISLLYDILNGIDWSLDAIALTKPLHDTHIDIQNVNNVLNNLSTAIRDKDYILTADMLEYEVETVFMKFIDAIEKKFGDANGG</sequence>
<feature type="domain" description="DUF8042" evidence="1">
    <location>
        <begin position="10"/>
        <end position="115"/>
    </location>
</feature>